<dbReference type="InterPro" id="IPR001633">
    <property type="entry name" value="EAL_dom"/>
</dbReference>
<evidence type="ECO:0000313" key="4">
    <source>
        <dbReference type="EMBL" id="SFQ24108.1"/>
    </source>
</evidence>
<dbReference type="PROSITE" id="PS50883">
    <property type="entry name" value="EAL"/>
    <property type="match status" value="1"/>
</dbReference>
<dbReference type="CDD" id="cd01949">
    <property type="entry name" value="GGDEF"/>
    <property type="match status" value="1"/>
</dbReference>
<dbReference type="AlphaFoldDB" id="A0A1I5WWU5"/>
<sequence length="662" mass="74762">MSVIMANVQLQSLYDEKYREANSQLEKITDSAAYAAFNLDSTQAYSLLKGFEKDSLFSEVILLDNYGDIVAKASKTPSSSTENWFVSFLPNYETSTINHALTFPVFRDGKHVDSDVGSLVGSIDYVPTADEFHQLIWTIFLSTSVEIFMTAVFLCVFFHRQIGKPLSNIIQHIDDNSHIDRTNRAKMITVAGHEKDEFGRLIRAYNTSIDHAAKYMNKLERTKAELKALSEKDPLTGLANRRALLSTLGALCEQNSRFAVVSLDIDNFGGINDAYGHQLGDELLTTLAEILQSTLKDTAIISRPGGDEFIIVFNNYTTPEALIEQLNPVLSVPLHREDINNTQWITTSIGVTVYPQDAHTPQRLLHCTDIALYVAKDAGRKCIRFYDEDADLERSRRDVTRKKLQKIIENDDFYLEYQPKVSMHSGEVVGCEALLRLNSDTKQDGAPIEIIEEAEKNGLIVALGQAILRRAFSDLSHYLDALPEHFRMSVNVSPKQLVSDQFISDLLMFSEEFNVPLTRIDIEITESCQIFDTEKSYKVRHWLKNAGVTVTLDDFGTGFASLEYLLTYGFDQIKVDRHFTQALPRDEDAKAIFSVVQYLADKLNMGIIAEGIENIDQQSYLLHQGFDYVQGYFYSKSLPIQDLMSFLENRHLVSPAIEGAEH</sequence>
<organism evidence="4 5">
    <name type="scientific">Enterovibrio norvegicus DSM 15893</name>
    <dbReference type="NCBI Taxonomy" id="1121869"/>
    <lineage>
        <taxon>Bacteria</taxon>
        <taxon>Pseudomonadati</taxon>
        <taxon>Pseudomonadota</taxon>
        <taxon>Gammaproteobacteria</taxon>
        <taxon>Vibrionales</taxon>
        <taxon>Vibrionaceae</taxon>
        <taxon>Enterovibrio</taxon>
    </lineage>
</organism>
<evidence type="ECO:0000259" key="2">
    <source>
        <dbReference type="PROSITE" id="PS50885"/>
    </source>
</evidence>
<name>A0A1I5WWU5_9GAMM</name>
<dbReference type="NCBIfam" id="TIGR00254">
    <property type="entry name" value="GGDEF"/>
    <property type="match status" value="1"/>
</dbReference>
<dbReference type="CDD" id="cd01948">
    <property type="entry name" value="EAL"/>
    <property type="match status" value="1"/>
</dbReference>
<evidence type="ECO:0000259" key="1">
    <source>
        <dbReference type="PROSITE" id="PS50883"/>
    </source>
</evidence>
<dbReference type="SMART" id="SM00052">
    <property type="entry name" value="EAL"/>
    <property type="match status" value="1"/>
</dbReference>
<dbReference type="InterPro" id="IPR000160">
    <property type="entry name" value="GGDEF_dom"/>
</dbReference>
<dbReference type="RefSeq" id="WP_229491881.1">
    <property type="nucleotide sequence ID" value="NZ_FOWR01000053.1"/>
</dbReference>
<dbReference type="STRING" id="1121869.SAMN03084138_04465"/>
<dbReference type="InterPro" id="IPR050706">
    <property type="entry name" value="Cyclic-di-GMP_PDE-like"/>
</dbReference>
<dbReference type="GO" id="GO:0007165">
    <property type="term" value="P:signal transduction"/>
    <property type="evidence" value="ECO:0007669"/>
    <property type="project" value="InterPro"/>
</dbReference>
<dbReference type="InterPro" id="IPR029787">
    <property type="entry name" value="Nucleotide_cyclase"/>
</dbReference>
<dbReference type="Proteomes" id="UP000182692">
    <property type="component" value="Unassembled WGS sequence"/>
</dbReference>
<reference evidence="4 5" key="1">
    <citation type="submission" date="2016-10" db="EMBL/GenBank/DDBJ databases">
        <authorList>
            <person name="de Groot N.N."/>
        </authorList>
    </citation>
    <scope>NUCLEOTIDE SEQUENCE [LARGE SCALE GENOMIC DNA]</scope>
    <source>
        <strain evidence="4 5">DSM 15893</strain>
    </source>
</reference>
<dbReference type="InterPro" id="IPR035919">
    <property type="entry name" value="EAL_sf"/>
</dbReference>
<dbReference type="PANTHER" id="PTHR33121">
    <property type="entry name" value="CYCLIC DI-GMP PHOSPHODIESTERASE PDEF"/>
    <property type="match status" value="1"/>
</dbReference>
<dbReference type="InterPro" id="IPR003660">
    <property type="entry name" value="HAMP_dom"/>
</dbReference>
<dbReference type="EMBL" id="FOWR01000053">
    <property type="protein sequence ID" value="SFQ24108.1"/>
    <property type="molecule type" value="Genomic_DNA"/>
</dbReference>
<feature type="domain" description="EAL" evidence="1">
    <location>
        <begin position="397"/>
        <end position="651"/>
    </location>
</feature>
<dbReference type="SUPFAM" id="SSF55073">
    <property type="entry name" value="Nucleotide cyclase"/>
    <property type="match status" value="1"/>
</dbReference>
<proteinExistence type="predicted"/>
<dbReference type="Pfam" id="PF00990">
    <property type="entry name" value="GGDEF"/>
    <property type="match status" value="1"/>
</dbReference>
<dbReference type="PROSITE" id="PS50887">
    <property type="entry name" value="GGDEF"/>
    <property type="match status" value="1"/>
</dbReference>
<evidence type="ECO:0000259" key="3">
    <source>
        <dbReference type="PROSITE" id="PS50887"/>
    </source>
</evidence>
<accession>A0A1I5WWU5</accession>
<dbReference type="GO" id="GO:0016020">
    <property type="term" value="C:membrane"/>
    <property type="evidence" value="ECO:0007669"/>
    <property type="project" value="InterPro"/>
</dbReference>
<dbReference type="GeneID" id="35869875"/>
<dbReference type="InterPro" id="IPR043128">
    <property type="entry name" value="Rev_trsase/Diguanyl_cyclase"/>
</dbReference>
<dbReference type="Pfam" id="PF00563">
    <property type="entry name" value="EAL"/>
    <property type="match status" value="1"/>
</dbReference>
<gene>
    <name evidence="4" type="ORF">SAMN03084138_04465</name>
</gene>
<feature type="domain" description="GGDEF" evidence="3">
    <location>
        <begin position="256"/>
        <end position="388"/>
    </location>
</feature>
<feature type="domain" description="HAMP" evidence="2">
    <location>
        <begin position="160"/>
        <end position="217"/>
    </location>
</feature>
<dbReference type="PANTHER" id="PTHR33121:SF79">
    <property type="entry name" value="CYCLIC DI-GMP PHOSPHODIESTERASE PDED-RELATED"/>
    <property type="match status" value="1"/>
</dbReference>
<protein>
    <submittedName>
        <fullName evidence="4">Diguanylate cyclase (GGDEF) domain-containing protein</fullName>
    </submittedName>
</protein>
<evidence type="ECO:0000313" key="5">
    <source>
        <dbReference type="Proteomes" id="UP000182692"/>
    </source>
</evidence>
<dbReference type="SUPFAM" id="SSF141868">
    <property type="entry name" value="EAL domain-like"/>
    <property type="match status" value="1"/>
</dbReference>
<dbReference type="Gene3D" id="6.10.340.10">
    <property type="match status" value="1"/>
</dbReference>
<dbReference type="SMART" id="SM00267">
    <property type="entry name" value="GGDEF"/>
    <property type="match status" value="1"/>
</dbReference>
<dbReference type="Gene3D" id="3.20.20.450">
    <property type="entry name" value="EAL domain"/>
    <property type="match status" value="1"/>
</dbReference>
<dbReference type="GO" id="GO:0071111">
    <property type="term" value="F:cyclic-guanylate-specific phosphodiesterase activity"/>
    <property type="evidence" value="ECO:0007669"/>
    <property type="project" value="InterPro"/>
</dbReference>
<dbReference type="Gene3D" id="3.30.70.270">
    <property type="match status" value="1"/>
</dbReference>
<dbReference type="PROSITE" id="PS50885">
    <property type="entry name" value="HAMP"/>
    <property type="match status" value="1"/>
</dbReference>